<gene>
    <name evidence="1" type="ORF">E2C01_042458</name>
</gene>
<sequence>MNAAGDNIGITATPPQNLTSIGYYHFLQTQAAERRVEGRRAAGGQWRRGGGGTEGVEGARVVECVSRGRGTGDGGFASNYPQNIHHSHSRAGTARPGGFCCYSVETVAASGNPSCPRTLIAAATGVLYDLHGGSGSYPGLGLGARSSGSR</sequence>
<keyword evidence="2" id="KW-1185">Reference proteome</keyword>
<comment type="caution">
    <text evidence="1">The sequence shown here is derived from an EMBL/GenBank/DDBJ whole genome shotgun (WGS) entry which is preliminary data.</text>
</comment>
<proteinExistence type="predicted"/>
<name>A0A5B7FT43_PORTR</name>
<dbReference type="EMBL" id="VSRR010008412">
    <property type="protein sequence ID" value="MPC48676.1"/>
    <property type="molecule type" value="Genomic_DNA"/>
</dbReference>
<dbReference type="AlphaFoldDB" id="A0A5B7FT43"/>
<dbReference type="Proteomes" id="UP000324222">
    <property type="component" value="Unassembled WGS sequence"/>
</dbReference>
<evidence type="ECO:0000313" key="1">
    <source>
        <dbReference type="EMBL" id="MPC48676.1"/>
    </source>
</evidence>
<reference evidence="1 2" key="1">
    <citation type="submission" date="2019-05" db="EMBL/GenBank/DDBJ databases">
        <title>Another draft genome of Portunus trituberculatus and its Hox gene families provides insights of decapod evolution.</title>
        <authorList>
            <person name="Jeong J.-H."/>
            <person name="Song I."/>
            <person name="Kim S."/>
            <person name="Choi T."/>
            <person name="Kim D."/>
            <person name="Ryu S."/>
            <person name="Kim W."/>
        </authorList>
    </citation>
    <scope>NUCLEOTIDE SEQUENCE [LARGE SCALE GENOMIC DNA]</scope>
    <source>
        <tissue evidence="1">Muscle</tissue>
    </source>
</reference>
<protein>
    <submittedName>
        <fullName evidence="1">Uncharacterized protein</fullName>
    </submittedName>
</protein>
<evidence type="ECO:0000313" key="2">
    <source>
        <dbReference type="Proteomes" id="UP000324222"/>
    </source>
</evidence>
<organism evidence="1 2">
    <name type="scientific">Portunus trituberculatus</name>
    <name type="common">Swimming crab</name>
    <name type="synonym">Neptunus trituberculatus</name>
    <dbReference type="NCBI Taxonomy" id="210409"/>
    <lineage>
        <taxon>Eukaryota</taxon>
        <taxon>Metazoa</taxon>
        <taxon>Ecdysozoa</taxon>
        <taxon>Arthropoda</taxon>
        <taxon>Crustacea</taxon>
        <taxon>Multicrustacea</taxon>
        <taxon>Malacostraca</taxon>
        <taxon>Eumalacostraca</taxon>
        <taxon>Eucarida</taxon>
        <taxon>Decapoda</taxon>
        <taxon>Pleocyemata</taxon>
        <taxon>Brachyura</taxon>
        <taxon>Eubrachyura</taxon>
        <taxon>Portunoidea</taxon>
        <taxon>Portunidae</taxon>
        <taxon>Portuninae</taxon>
        <taxon>Portunus</taxon>
    </lineage>
</organism>
<accession>A0A5B7FT43</accession>